<dbReference type="Proteomes" id="UP000285655">
    <property type="component" value="Unassembled WGS sequence"/>
</dbReference>
<evidence type="ECO:0000313" key="3">
    <source>
        <dbReference type="Proteomes" id="UP000285655"/>
    </source>
</evidence>
<proteinExistence type="predicted"/>
<organism evidence="2 3">
    <name type="scientific">candidate division WS5 bacterium</name>
    <dbReference type="NCBI Taxonomy" id="2093353"/>
    <lineage>
        <taxon>Bacteria</taxon>
        <taxon>candidate division WS5</taxon>
    </lineage>
</organism>
<evidence type="ECO:0000313" key="2">
    <source>
        <dbReference type="EMBL" id="RJO60173.1"/>
    </source>
</evidence>
<dbReference type="GO" id="GO:0015074">
    <property type="term" value="P:DNA integration"/>
    <property type="evidence" value="ECO:0007669"/>
    <property type="project" value="InterPro"/>
</dbReference>
<sequence>MNTNWFISLGYARSVIDEWRRDYSEVKPHSSLK</sequence>
<comment type="caution">
    <text evidence="2">The sequence shown here is derived from an EMBL/GenBank/DDBJ whole genome shotgun (WGS) entry which is preliminary data.</text>
</comment>
<dbReference type="Pfam" id="PF13683">
    <property type="entry name" value="rve_3"/>
    <property type="match status" value="1"/>
</dbReference>
<dbReference type="InterPro" id="IPR001584">
    <property type="entry name" value="Integrase_cat-core"/>
</dbReference>
<dbReference type="EMBL" id="QZJW01000052">
    <property type="protein sequence ID" value="RJO60173.1"/>
    <property type="molecule type" value="Genomic_DNA"/>
</dbReference>
<protein>
    <recommendedName>
        <fullName evidence="1">Integrase catalytic domain-containing protein</fullName>
    </recommendedName>
</protein>
<gene>
    <name evidence="2" type="ORF">C4544_05955</name>
</gene>
<dbReference type="AlphaFoldDB" id="A0A419DAQ4"/>
<evidence type="ECO:0000259" key="1">
    <source>
        <dbReference type="Pfam" id="PF13683"/>
    </source>
</evidence>
<feature type="domain" description="Integrase catalytic" evidence="1">
    <location>
        <begin position="2"/>
        <end position="33"/>
    </location>
</feature>
<reference evidence="2 3" key="1">
    <citation type="journal article" date="2017" name="ISME J.">
        <title>Energy and carbon metabolisms in a deep terrestrial subsurface fluid microbial community.</title>
        <authorList>
            <person name="Momper L."/>
            <person name="Jungbluth S.P."/>
            <person name="Lee M.D."/>
            <person name="Amend J.P."/>
        </authorList>
    </citation>
    <scope>NUCLEOTIDE SEQUENCE [LARGE SCALE GENOMIC DNA]</scope>
    <source>
        <strain evidence="2">SURF_29</strain>
    </source>
</reference>
<accession>A0A419DAQ4</accession>
<name>A0A419DAQ4_9BACT</name>